<dbReference type="Proteomes" id="UP001465755">
    <property type="component" value="Unassembled WGS sequence"/>
</dbReference>
<dbReference type="Pfam" id="PF00378">
    <property type="entry name" value="ECH_1"/>
    <property type="match status" value="1"/>
</dbReference>
<sequence>MAPLRQTAGPSALKGSKVWPVQAPGSMAEEYASVEKSTAGYAVVTFAREPANVMDLGFWQRLTTILDDVESDAAVRGVIFHSGLRRNIFTAGNDIKELYAPKTSRQRYAKFWTLSNHALARLYSSRLVTVAAVKGACPAGGCCLALCCDVRLMARDSGYIGLNEVALGIAVPKFWARLMTRLIGQGKADRLMLSAHMPSPSEALSVGLVDELVDSSQLMDTAVARMSQMLALPDDGRINTKQSQRSSFSHEWTECAIQEAQEMFNLLELPSTLRGLEAVMQKLAGKKAAKL</sequence>
<reference evidence="1 2" key="1">
    <citation type="journal article" date="2024" name="Nat. Commun.">
        <title>Phylogenomics reveals the evolutionary origins of lichenization in chlorophyte algae.</title>
        <authorList>
            <person name="Puginier C."/>
            <person name="Libourel C."/>
            <person name="Otte J."/>
            <person name="Skaloud P."/>
            <person name="Haon M."/>
            <person name="Grisel S."/>
            <person name="Petersen M."/>
            <person name="Berrin J.G."/>
            <person name="Delaux P.M."/>
            <person name="Dal Grande F."/>
            <person name="Keller J."/>
        </authorList>
    </citation>
    <scope>NUCLEOTIDE SEQUENCE [LARGE SCALE GENOMIC DNA]</scope>
    <source>
        <strain evidence="1 2">SAG 2036</strain>
    </source>
</reference>
<protein>
    <submittedName>
        <fullName evidence="1">Uncharacterized protein</fullName>
    </submittedName>
</protein>
<evidence type="ECO:0000313" key="1">
    <source>
        <dbReference type="EMBL" id="KAK9803498.1"/>
    </source>
</evidence>
<proteinExistence type="predicted"/>
<keyword evidence="2" id="KW-1185">Reference proteome</keyword>
<dbReference type="GO" id="GO:0005739">
    <property type="term" value="C:mitochondrion"/>
    <property type="evidence" value="ECO:0007669"/>
    <property type="project" value="TreeGrafter"/>
</dbReference>
<accession>A0AAW1P4L5</accession>
<dbReference type="PANTHER" id="PTHR11941:SF45">
    <property type="entry name" value="ENOYL-COA DELTA ISOMERASE 1, MITOCHONDRIAL"/>
    <property type="match status" value="1"/>
</dbReference>
<organism evidence="1 2">
    <name type="scientific">Symbiochloris irregularis</name>
    <dbReference type="NCBI Taxonomy" id="706552"/>
    <lineage>
        <taxon>Eukaryota</taxon>
        <taxon>Viridiplantae</taxon>
        <taxon>Chlorophyta</taxon>
        <taxon>core chlorophytes</taxon>
        <taxon>Trebouxiophyceae</taxon>
        <taxon>Trebouxiales</taxon>
        <taxon>Trebouxiaceae</taxon>
        <taxon>Symbiochloris</taxon>
    </lineage>
</organism>
<dbReference type="InterPro" id="IPR001753">
    <property type="entry name" value="Enoyl-CoA_hydra/iso"/>
</dbReference>
<dbReference type="PANTHER" id="PTHR11941">
    <property type="entry name" value="ENOYL-COA HYDRATASE-RELATED"/>
    <property type="match status" value="1"/>
</dbReference>
<name>A0AAW1P4L5_9CHLO</name>
<dbReference type="Gene3D" id="3.90.226.10">
    <property type="entry name" value="2-enoyl-CoA Hydratase, Chain A, domain 1"/>
    <property type="match status" value="1"/>
</dbReference>
<dbReference type="AlphaFoldDB" id="A0AAW1P4L5"/>
<comment type="caution">
    <text evidence="1">The sequence shown here is derived from an EMBL/GenBank/DDBJ whole genome shotgun (WGS) entry which is preliminary data.</text>
</comment>
<dbReference type="InterPro" id="IPR029045">
    <property type="entry name" value="ClpP/crotonase-like_dom_sf"/>
</dbReference>
<evidence type="ECO:0000313" key="2">
    <source>
        <dbReference type="Proteomes" id="UP001465755"/>
    </source>
</evidence>
<dbReference type="SUPFAM" id="SSF52096">
    <property type="entry name" value="ClpP/crotonase"/>
    <property type="match status" value="1"/>
</dbReference>
<dbReference type="CDD" id="cd06558">
    <property type="entry name" value="crotonase-like"/>
    <property type="match status" value="1"/>
</dbReference>
<gene>
    <name evidence="1" type="ORF">WJX73_009399</name>
</gene>
<dbReference type="GO" id="GO:0006635">
    <property type="term" value="P:fatty acid beta-oxidation"/>
    <property type="evidence" value="ECO:0007669"/>
    <property type="project" value="TreeGrafter"/>
</dbReference>
<dbReference type="EMBL" id="JALJOQ010000059">
    <property type="protein sequence ID" value="KAK9803498.1"/>
    <property type="molecule type" value="Genomic_DNA"/>
</dbReference>